<evidence type="ECO:0000313" key="8">
    <source>
        <dbReference type="Proteomes" id="UP000694005"/>
    </source>
</evidence>
<feature type="domain" description="BHLH" evidence="6">
    <location>
        <begin position="364"/>
        <end position="413"/>
    </location>
</feature>
<dbReference type="InterPro" id="IPR011598">
    <property type="entry name" value="bHLH_dom"/>
</dbReference>
<keyword evidence="4" id="KW-0539">Nucleus</keyword>
<dbReference type="InterPro" id="IPR047265">
    <property type="entry name" value="PIF1-like_bHLH"/>
</dbReference>
<reference evidence="7 8" key="1">
    <citation type="submission" date="2021-07" db="EMBL/GenBank/DDBJ databases">
        <authorList>
            <consortium name="Genoscope - CEA"/>
            <person name="William W."/>
        </authorList>
    </citation>
    <scope>NUCLEOTIDE SEQUENCE [LARGE SCALE GENOMIC DNA]</scope>
</reference>
<protein>
    <recommendedName>
        <fullName evidence="6">BHLH domain-containing protein</fullName>
    </recommendedName>
</protein>
<evidence type="ECO:0000256" key="2">
    <source>
        <dbReference type="ARBA" id="ARBA00023015"/>
    </source>
</evidence>
<gene>
    <name evidence="7" type="ORF">BRAPAZ1V2_A06P06490.2</name>
</gene>
<dbReference type="CDD" id="cd11445">
    <property type="entry name" value="bHLH_AtPIF_like"/>
    <property type="match status" value="1"/>
</dbReference>
<evidence type="ECO:0000256" key="3">
    <source>
        <dbReference type="ARBA" id="ARBA00023163"/>
    </source>
</evidence>
<dbReference type="PROSITE" id="PS50888">
    <property type="entry name" value="BHLH"/>
    <property type="match status" value="1"/>
</dbReference>
<dbReference type="GO" id="GO:0005634">
    <property type="term" value="C:nucleus"/>
    <property type="evidence" value="ECO:0007669"/>
    <property type="project" value="UniProtKB-SubCell"/>
</dbReference>
<feature type="compositionally biased region" description="Basic and acidic residues" evidence="5">
    <location>
        <begin position="328"/>
        <end position="352"/>
    </location>
</feature>
<dbReference type="GO" id="GO:0003700">
    <property type="term" value="F:DNA-binding transcription factor activity"/>
    <property type="evidence" value="ECO:0007669"/>
    <property type="project" value="InterPro"/>
</dbReference>
<dbReference type="GO" id="GO:0046983">
    <property type="term" value="F:protein dimerization activity"/>
    <property type="evidence" value="ECO:0007669"/>
    <property type="project" value="InterPro"/>
</dbReference>
<proteinExistence type="predicted"/>
<dbReference type="GO" id="GO:0010017">
    <property type="term" value="P:red or far-red light signaling pathway"/>
    <property type="evidence" value="ECO:0007669"/>
    <property type="project" value="UniProtKB-ARBA"/>
</dbReference>
<keyword evidence="3" id="KW-0804">Transcription</keyword>
<sequence length="547" mass="59798">MLRGSRFLSSPPASSSSVSCTPLFSQVSVNCYSFYIQVSVCKGNTMPLFELFRLANANVEYAQDENTSPTVDEVVELVWENGQISTQSQSSRSRNIPPPQSIHQARAREIGTGSKATMVDEIPMSVPSLMTGLSQDDDLVPWLNPHQSLDGYCSDLLHDVSPVTVNEQESDAFPRRNNGNELAPAASSSQFNGFDSHSLYGTGRARDPVSQPAKPDQFTQRQEPLVTSNKPGLLNFSHFLRTAALAKTNNVSKEKSPQSPPNVFQTRVLGAKDKVLNEPKDNNQKTCLVSEDSNRKEQESEKAVVCSSVGSGNSLDGPSESPLKRKRLDVQDIECHSEDVEGESGDGRKEAAPSRTGIGSKRSRSAEVHNLSERRRRDRINEKMRALQELIPNCNKVDKASMLDEAIEYLKSLQLQVQFMSMASGYYMPPVMFPPGMGHHYQAAAMAMGMRMPYAMGLPDMSRGGPSVNNGPQFQVPGMQQPVAMAIPRVSAGGFFGSSTVEMNKSDDGSTRDLSGGTKDQTTTKDNNSLRPIKRKQASSDQFCGSL</sequence>
<dbReference type="AlphaFoldDB" id="A0A8D9G533"/>
<evidence type="ECO:0000313" key="7">
    <source>
        <dbReference type="EMBL" id="CAG7868409.1"/>
    </source>
</evidence>
<feature type="compositionally biased region" description="Polar residues" evidence="5">
    <location>
        <begin position="217"/>
        <end position="230"/>
    </location>
</feature>
<feature type="compositionally biased region" description="Polar residues" evidence="5">
    <location>
        <begin position="186"/>
        <end position="195"/>
    </location>
</feature>
<dbReference type="PANTHER" id="PTHR46807">
    <property type="entry name" value="TRANSCRIPTION FACTOR PIF3"/>
    <property type="match status" value="1"/>
</dbReference>
<feature type="region of interest" description="Disordered" evidence="5">
    <location>
        <begin position="169"/>
        <end position="231"/>
    </location>
</feature>
<dbReference type="PANTHER" id="PTHR46807:SF4">
    <property type="entry name" value="BHLH DOMAIN-CONTAINING PROTEIN"/>
    <property type="match status" value="1"/>
</dbReference>
<organism evidence="7 8">
    <name type="scientific">Brassica campestris</name>
    <name type="common">Field mustard</name>
    <dbReference type="NCBI Taxonomy" id="3711"/>
    <lineage>
        <taxon>Eukaryota</taxon>
        <taxon>Viridiplantae</taxon>
        <taxon>Streptophyta</taxon>
        <taxon>Embryophyta</taxon>
        <taxon>Tracheophyta</taxon>
        <taxon>Spermatophyta</taxon>
        <taxon>Magnoliopsida</taxon>
        <taxon>eudicotyledons</taxon>
        <taxon>Gunneridae</taxon>
        <taxon>Pentapetalae</taxon>
        <taxon>rosids</taxon>
        <taxon>malvids</taxon>
        <taxon>Brassicales</taxon>
        <taxon>Brassicaceae</taxon>
        <taxon>Brassiceae</taxon>
        <taxon>Brassica</taxon>
    </lineage>
</organism>
<dbReference type="EMBL" id="LS974622">
    <property type="protein sequence ID" value="CAG7868409.1"/>
    <property type="molecule type" value="Genomic_DNA"/>
</dbReference>
<accession>A0A8D9G533</accession>
<evidence type="ECO:0000256" key="4">
    <source>
        <dbReference type="ARBA" id="ARBA00023242"/>
    </source>
</evidence>
<dbReference type="Pfam" id="PF00010">
    <property type="entry name" value="HLH"/>
    <property type="match status" value="1"/>
</dbReference>
<evidence type="ECO:0000256" key="5">
    <source>
        <dbReference type="SAM" id="MobiDB-lite"/>
    </source>
</evidence>
<feature type="compositionally biased region" description="Basic and acidic residues" evidence="5">
    <location>
        <begin position="292"/>
        <end position="302"/>
    </location>
</feature>
<dbReference type="SUPFAM" id="SSF47459">
    <property type="entry name" value="HLH, helix-loop-helix DNA-binding domain"/>
    <property type="match status" value="1"/>
</dbReference>
<feature type="compositionally biased region" description="Basic and acidic residues" evidence="5">
    <location>
        <begin position="364"/>
        <end position="380"/>
    </location>
</feature>
<dbReference type="Gramene" id="A06p06490.2_BraZ1">
    <property type="protein sequence ID" value="A06p06490.2_BraZ1.CDS"/>
    <property type="gene ID" value="A06g06490.2_BraZ1"/>
</dbReference>
<dbReference type="FunFam" id="4.10.280.10:FF:000004">
    <property type="entry name" value="Basic helix-loop-helix transcription factor"/>
    <property type="match status" value="1"/>
</dbReference>
<evidence type="ECO:0000256" key="1">
    <source>
        <dbReference type="ARBA" id="ARBA00004123"/>
    </source>
</evidence>
<feature type="region of interest" description="Disordered" evidence="5">
    <location>
        <begin position="272"/>
        <end position="380"/>
    </location>
</feature>
<evidence type="ECO:0000259" key="6">
    <source>
        <dbReference type="PROSITE" id="PS50888"/>
    </source>
</evidence>
<name>A0A8D9G533_BRACM</name>
<keyword evidence="2" id="KW-0805">Transcription regulation</keyword>
<dbReference type="SMART" id="SM00353">
    <property type="entry name" value="HLH"/>
    <property type="match status" value="1"/>
</dbReference>
<comment type="subcellular location">
    <subcellularLocation>
        <location evidence="1">Nucleus</location>
    </subcellularLocation>
</comment>
<feature type="compositionally biased region" description="Polar residues" evidence="5">
    <location>
        <begin position="518"/>
        <end position="530"/>
    </location>
</feature>
<dbReference type="PROSITE" id="PS51257">
    <property type="entry name" value="PROKAR_LIPOPROTEIN"/>
    <property type="match status" value="1"/>
</dbReference>
<dbReference type="InterPro" id="IPR036638">
    <property type="entry name" value="HLH_DNA-bd_sf"/>
</dbReference>
<dbReference type="Proteomes" id="UP000694005">
    <property type="component" value="Chromosome A06"/>
</dbReference>
<feature type="compositionally biased region" description="Basic and acidic residues" evidence="5">
    <location>
        <begin position="272"/>
        <end position="283"/>
    </location>
</feature>
<dbReference type="Gene3D" id="4.10.280.10">
    <property type="entry name" value="Helix-loop-helix DNA-binding domain"/>
    <property type="match status" value="1"/>
</dbReference>
<dbReference type="InterPro" id="IPR044273">
    <property type="entry name" value="PIF3-like"/>
</dbReference>
<feature type="region of interest" description="Disordered" evidence="5">
    <location>
        <begin position="501"/>
        <end position="547"/>
    </location>
</feature>